<feature type="region of interest" description="Disordered" evidence="1">
    <location>
        <begin position="167"/>
        <end position="321"/>
    </location>
</feature>
<name>A0A238FIH7_9BASI</name>
<dbReference type="AlphaFoldDB" id="A0A238FIH7"/>
<feature type="compositionally biased region" description="Polar residues" evidence="1">
    <location>
        <begin position="396"/>
        <end position="407"/>
    </location>
</feature>
<evidence type="ECO:0000313" key="3">
    <source>
        <dbReference type="Proteomes" id="UP000198372"/>
    </source>
</evidence>
<dbReference type="EMBL" id="FMSP01000008">
    <property type="protein sequence ID" value="SCV71951.1"/>
    <property type="molecule type" value="Genomic_DNA"/>
</dbReference>
<dbReference type="OrthoDB" id="10469396at2759"/>
<feature type="compositionally biased region" description="Polar residues" evidence="1">
    <location>
        <begin position="200"/>
        <end position="216"/>
    </location>
</feature>
<sequence length="443" mass="46502">MATDVDKLHQVELRLDRLETGSGKCLVPKTTLDEALPLQGALIASGSEGERSSFLSMSFDYYYYYSIGAKRGGMRFPGTSKIHQLVDRAGECSSGPSPSAGHAEAGDSQKAGIDHVITYTRLEEREQASLGKLCVIRSTTRRAQSATKLRLVGIFYCGRPSAIRSLMSPTADSASRRSVFPLRNPPHPKHKKGVRAPVLSSESEFSLPGPSSEQNESSGSATDSAATSSLPSPRCSSSPSPPASVASSSRSSTHASLPLRPPSKNPSPTSSTSTPCLRSNTSVPSFRAFQGSTPAPYQSSPYLSTPAGQAGPQSILATPVGHKPKVGISRLFAAATSKKQSKAAPLGHGSCTAILDLALASAQTYHRPSVTALPSTRPTSNFSTTSSTVGFGPTGPYSSSIPTFETAQDSDEHESRRTVASKRADDGAALRLQGLGIGDQFET</sequence>
<feature type="compositionally biased region" description="Low complexity" evidence="1">
    <location>
        <begin position="266"/>
        <end position="275"/>
    </location>
</feature>
<feature type="compositionally biased region" description="Low complexity" evidence="1">
    <location>
        <begin position="217"/>
        <end position="258"/>
    </location>
</feature>
<protein>
    <submittedName>
        <fullName evidence="2">BQ2448_4645 protein</fullName>
    </submittedName>
</protein>
<gene>
    <name evidence="2" type="ORF">BQ2448_4645</name>
</gene>
<feature type="region of interest" description="Disordered" evidence="1">
    <location>
        <begin position="370"/>
        <end position="443"/>
    </location>
</feature>
<proteinExistence type="predicted"/>
<feature type="compositionally biased region" description="Polar residues" evidence="1">
    <location>
        <begin position="370"/>
        <end position="389"/>
    </location>
</feature>
<organism evidence="2 3">
    <name type="scientific">Microbotryum intermedium</name>
    <dbReference type="NCBI Taxonomy" id="269621"/>
    <lineage>
        <taxon>Eukaryota</taxon>
        <taxon>Fungi</taxon>
        <taxon>Dikarya</taxon>
        <taxon>Basidiomycota</taxon>
        <taxon>Pucciniomycotina</taxon>
        <taxon>Microbotryomycetes</taxon>
        <taxon>Microbotryales</taxon>
        <taxon>Microbotryaceae</taxon>
        <taxon>Microbotryum</taxon>
    </lineage>
</organism>
<feature type="region of interest" description="Disordered" evidence="1">
    <location>
        <begin position="89"/>
        <end position="108"/>
    </location>
</feature>
<evidence type="ECO:0000256" key="1">
    <source>
        <dbReference type="SAM" id="MobiDB-lite"/>
    </source>
</evidence>
<dbReference type="Proteomes" id="UP000198372">
    <property type="component" value="Unassembled WGS sequence"/>
</dbReference>
<feature type="compositionally biased region" description="Basic and acidic residues" evidence="1">
    <location>
        <begin position="413"/>
        <end position="428"/>
    </location>
</feature>
<evidence type="ECO:0000313" key="2">
    <source>
        <dbReference type="EMBL" id="SCV71951.1"/>
    </source>
</evidence>
<feature type="compositionally biased region" description="Polar residues" evidence="1">
    <location>
        <begin position="276"/>
        <end position="316"/>
    </location>
</feature>
<accession>A0A238FIH7</accession>
<keyword evidence="3" id="KW-1185">Reference proteome</keyword>
<reference evidence="3" key="1">
    <citation type="submission" date="2016-09" db="EMBL/GenBank/DDBJ databases">
        <authorList>
            <person name="Jeantristanb JTB J.-T."/>
            <person name="Ricardo R."/>
        </authorList>
    </citation>
    <scope>NUCLEOTIDE SEQUENCE [LARGE SCALE GENOMIC DNA]</scope>
</reference>